<feature type="region of interest" description="Disordered" evidence="1">
    <location>
        <begin position="212"/>
        <end position="278"/>
    </location>
</feature>
<feature type="region of interest" description="Disordered" evidence="1">
    <location>
        <begin position="432"/>
        <end position="738"/>
    </location>
</feature>
<dbReference type="InParanoid" id="A0A0C2X5J3"/>
<keyword evidence="3" id="KW-1185">Reference proteome</keyword>
<feature type="compositionally biased region" description="Basic and acidic residues" evidence="1">
    <location>
        <begin position="248"/>
        <end position="273"/>
    </location>
</feature>
<feature type="compositionally biased region" description="Basic and acidic residues" evidence="1">
    <location>
        <begin position="594"/>
        <end position="604"/>
    </location>
</feature>
<dbReference type="InterPro" id="IPR018822">
    <property type="entry name" value="UPF0646"/>
</dbReference>
<dbReference type="EMBL" id="KN818225">
    <property type="protein sequence ID" value="KIL69572.1"/>
    <property type="molecule type" value="Genomic_DNA"/>
</dbReference>
<protein>
    <submittedName>
        <fullName evidence="2">Uncharacterized protein</fullName>
    </submittedName>
</protein>
<feature type="compositionally biased region" description="Low complexity" evidence="1">
    <location>
        <begin position="696"/>
        <end position="709"/>
    </location>
</feature>
<accession>A0A0C2X5J3</accession>
<dbReference type="AlphaFoldDB" id="A0A0C2X5J3"/>
<feature type="compositionally biased region" description="Basic and acidic residues" evidence="1">
    <location>
        <begin position="642"/>
        <end position="654"/>
    </location>
</feature>
<feature type="compositionally biased region" description="Polar residues" evidence="1">
    <location>
        <begin position="213"/>
        <end position="229"/>
    </location>
</feature>
<dbReference type="HOGENOM" id="CLU_017165_0_0_1"/>
<proteinExistence type="predicted"/>
<gene>
    <name evidence="2" type="ORF">M378DRAFT_175756</name>
</gene>
<dbReference type="OrthoDB" id="2507795at2759"/>
<dbReference type="STRING" id="946122.A0A0C2X5J3"/>
<evidence type="ECO:0000313" key="2">
    <source>
        <dbReference type="EMBL" id="KIL69572.1"/>
    </source>
</evidence>
<feature type="compositionally biased region" description="Low complexity" evidence="1">
    <location>
        <begin position="520"/>
        <end position="539"/>
    </location>
</feature>
<evidence type="ECO:0000256" key="1">
    <source>
        <dbReference type="SAM" id="MobiDB-lite"/>
    </source>
</evidence>
<feature type="compositionally biased region" description="Polar residues" evidence="1">
    <location>
        <begin position="432"/>
        <end position="441"/>
    </location>
</feature>
<reference evidence="2 3" key="1">
    <citation type="submission" date="2014-04" db="EMBL/GenBank/DDBJ databases">
        <title>Evolutionary Origins and Diversification of the Mycorrhizal Mutualists.</title>
        <authorList>
            <consortium name="DOE Joint Genome Institute"/>
            <consortium name="Mycorrhizal Genomics Consortium"/>
            <person name="Kohler A."/>
            <person name="Kuo A."/>
            <person name="Nagy L.G."/>
            <person name="Floudas D."/>
            <person name="Copeland A."/>
            <person name="Barry K.W."/>
            <person name="Cichocki N."/>
            <person name="Veneault-Fourrey C."/>
            <person name="LaButti K."/>
            <person name="Lindquist E.A."/>
            <person name="Lipzen A."/>
            <person name="Lundell T."/>
            <person name="Morin E."/>
            <person name="Murat C."/>
            <person name="Riley R."/>
            <person name="Ohm R."/>
            <person name="Sun H."/>
            <person name="Tunlid A."/>
            <person name="Henrissat B."/>
            <person name="Grigoriev I.V."/>
            <person name="Hibbett D.S."/>
            <person name="Martin F."/>
        </authorList>
    </citation>
    <scope>NUCLEOTIDE SEQUENCE [LARGE SCALE GENOMIC DNA]</scope>
    <source>
        <strain evidence="2 3">Koide BX008</strain>
    </source>
</reference>
<name>A0A0C2X5J3_AMAMK</name>
<feature type="compositionally biased region" description="Basic and acidic residues" evidence="1">
    <location>
        <begin position="456"/>
        <end position="465"/>
    </location>
</feature>
<dbReference type="Pfam" id="PF10336">
    <property type="entry name" value="DUF2420"/>
    <property type="match status" value="1"/>
</dbReference>
<evidence type="ECO:0000313" key="3">
    <source>
        <dbReference type="Proteomes" id="UP000054549"/>
    </source>
</evidence>
<dbReference type="Proteomes" id="UP000054549">
    <property type="component" value="Unassembled WGS sequence"/>
</dbReference>
<feature type="compositionally biased region" description="Acidic residues" evidence="1">
    <location>
        <begin position="668"/>
        <end position="692"/>
    </location>
</feature>
<organism evidence="2 3">
    <name type="scientific">Amanita muscaria (strain Koide BX008)</name>
    <dbReference type="NCBI Taxonomy" id="946122"/>
    <lineage>
        <taxon>Eukaryota</taxon>
        <taxon>Fungi</taxon>
        <taxon>Dikarya</taxon>
        <taxon>Basidiomycota</taxon>
        <taxon>Agaricomycotina</taxon>
        <taxon>Agaricomycetes</taxon>
        <taxon>Agaricomycetidae</taxon>
        <taxon>Agaricales</taxon>
        <taxon>Pluteineae</taxon>
        <taxon>Amanitaceae</taxon>
        <taxon>Amanita</taxon>
    </lineage>
</organism>
<sequence length="738" mass="80765">MSTMLDTYDTQMLDYHAHDMDVQMNTSVGSDSWVQEEATMEDDGFIHKSTLENVSIEIDMDDYDGISAENDMSKDLQGTYGDGIADIVDVEVYDTSQLHSPAVFPHPIPEETYGLVNDPQVARHNTDPDNLPTVEKEQLDDRVGLPSDILDYLPTEQTAEVLATDKAELVGSADTANSQVESNVLVGVDSHAASIIVPTSDDQGRYIDEANVPWTNSADGPVDPSSNDVHGNAEEKGADPAAPAVEAPEDKETDHTQEHYPQDTDHQDPHEISEGVYIDPPPPVLLTIDIIGHYNINLFNEVLDVGTVEDGGGEQDSNPSIVLLQDRPTLYYENLSNLFEALRQDTSLTNLTEISEGELVLEAYDLRLVMPEDNCYVRGISLHDINILHDSYGLSGPLRLRLRLESPRFIILYQRLQDRTAQLSVETHTDANTLNEQTFQGESGHEYQDSAGFGKTVEEESHDSNSDDGVTTQDTLPEDGEQRHEVEDGGDQEPVAQQAPWSDDDSGLQYADRAEPDVGTAAAESEATSTTSEPKSTASKVTDAASDASAKDVGEVSNGEANQDHATGETTPRLPSPSASEEKDEQETAVIAAAEDRDSSRPDENENPQNVDSAAPLMEQSILDANPSAIIHELSQSELTGEYEHAPSEEHDATDPDFLGSEPWDAQFGEDGDLDAAWDYETDKDEDEEERDGQDSTSVESSVTLSSKLSSKRSFHELDEDEYDSPSHSPGLKKPRME</sequence>